<keyword evidence="3" id="KW-1185">Reference proteome</keyword>
<proteinExistence type="predicted"/>
<gene>
    <name evidence="2" type="ORF">WR25_01939</name>
</gene>
<evidence type="ECO:0000313" key="3">
    <source>
        <dbReference type="Proteomes" id="UP000218231"/>
    </source>
</evidence>
<protein>
    <submittedName>
        <fullName evidence="2">Uncharacterized protein</fullName>
    </submittedName>
</protein>
<dbReference type="EMBL" id="LIAE01005608">
    <property type="protein sequence ID" value="PAV93213.1"/>
    <property type="molecule type" value="Genomic_DNA"/>
</dbReference>
<organism evidence="2 3">
    <name type="scientific">Diploscapter pachys</name>
    <dbReference type="NCBI Taxonomy" id="2018661"/>
    <lineage>
        <taxon>Eukaryota</taxon>
        <taxon>Metazoa</taxon>
        <taxon>Ecdysozoa</taxon>
        <taxon>Nematoda</taxon>
        <taxon>Chromadorea</taxon>
        <taxon>Rhabditida</taxon>
        <taxon>Rhabditina</taxon>
        <taxon>Rhabditomorpha</taxon>
        <taxon>Rhabditoidea</taxon>
        <taxon>Rhabditidae</taxon>
        <taxon>Diploscapter</taxon>
    </lineage>
</organism>
<feature type="compositionally biased region" description="Low complexity" evidence="1">
    <location>
        <begin position="12"/>
        <end position="28"/>
    </location>
</feature>
<sequence length="178" mass="18788">MPLTQGLAQDTPQGRQPGARRQQPQRPRLPVRVVVQCTAAQLTQPQRIAYVQLPGPVAKRAGAAAIQVKLQRLILCRQARQRVGAGHIAAPQHQMLASLCNHRGWQAILQRIEQRHPQVAGHRALAGQAPALVALGRTQGLGPGILGLAIEATYQAGVAAAGAAAVGHIQACLVEGIQ</sequence>
<reference evidence="2 3" key="1">
    <citation type="journal article" date="2017" name="Curr. Biol.">
        <title>Genome architecture and evolution of a unichromosomal asexual nematode.</title>
        <authorList>
            <person name="Fradin H."/>
            <person name="Zegar C."/>
            <person name="Gutwein M."/>
            <person name="Lucas J."/>
            <person name="Kovtun M."/>
            <person name="Corcoran D."/>
            <person name="Baugh L.R."/>
            <person name="Kiontke K."/>
            <person name="Gunsalus K."/>
            <person name="Fitch D.H."/>
            <person name="Piano F."/>
        </authorList>
    </citation>
    <scope>NUCLEOTIDE SEQUENCE [LARGE SCALE GENOMIC DNA]</scope>
    <source>
        <strain evidence="2">PF1309</strain>
    </source>
</reference>
<name>A0A2A2M486_9BILA</name>
<evidence type="ECO:0000313" key="2">
    <source>
        <dbReference type="EMBL" id="PAV93213.1"/>
    </source>
</evidence>
<feature type="compositionally biased region" description="Polar residues" evidence="1">
    <location>
        <begin position="1"/>
        <end position="11"/>
    </location>
</feature>
<evidence type="ECO:0000256" key="1">
    <source>
        <dbReference type="SAM" id="MobiDB-lite"/>
    </source>
</evidence>
<comment type="caution">
    <text evidence="2">The sequence shown here is derived from an EMBL/GenBank/DDBJ whole genome shotgun (WGS) entry which is preliminary data.</text>
</comment>
<dbReference type="Proteomes" id="UP000218231">
    <property type="component" value="Unassembled WGS sequence"/>
</dbReference>
<feature type="region of interest" description="Disordered" evidence="1">
    <location>
        <begin position="1"/>
        <end position="28"/>
    </location>
</feature>
<dbReference type="AlphaFoldDB" id="A0A2A2M486"/>
<accession>A0A2A2M486</accession>